<keyword evidence="6" id="KW-1185">Reference proteome</keyword>
<keyword evidence="1" id="KW-0235">DNA replication</keyword>
<keyword evidence="2" id="KW-0346">Stress response</keyword>
<dbReference type="GO" id="GO:0006260">
    <property type="term" value="P:DNA replication"/>
    <property type="evidence" value="ECO:0007669"/>
    <property type="project" value="UniProtKB-KW"/>
</dbReference>
<reference evidence="5 6" key="1">
    <citation type="journal article" date="2015" name="Int. J. Syst. Evol. Microbiol.">
        <title>Sporolactobacillus shoreae sp. nov. and Sporolactobacillus spathodeae sp. nov., two spore-forming lactic acid bacteria isolated from tree barks in Thailand.</title>
        <authorList>
            <person name="Thamacharoensuk T."/>
            <person name="Kitahara M."/>
            <person name="Ohkuma M."/>
            <person name="Thongchul N."/>
            <person name="Tanasupawat S."/>
        </authorList>
    </citation>
    <scope>NUCLEOTIDE SEQUENCE [LARGE SCALE GENOMIC DNA]</scope>
    <source>
        <strain evidence="5 6">BK92</strain>
    </source>
</reference>
<dbReference type="InterPro" id="IPR029024">
    <property type="entry name" value="TerB-like"/>
</dbReference>
<dbReference type="Proteomes" id="UP000298347">
    <property type="component" value="Unassembled WGS sequence"/>
</dbReference>
<evidence type="ECO:0000256" key="2">
    <source>
        <dbReference type="ARBA" id="ARBA00023016"/>
    </source>
</evidence>
<dbReference type="InterPro" id="IPR001623">
    <property type="entry name" value="DnaJ_domain"/>
</dbReference>
<dbReference type="CDD" id="cd06257">
    <property type="entry name" value="DnaJ"/>
    <property type="match status" value="1"/>
</dbReference>
<keyword evidence="3" id="KW-1133">Transmembrane helix</keyword>
<dbReference type="CDD" id="cd07316">
    <property type="entry name" value="terB_like_DjlA"/>
    <property type="match status" value="1"/>
</dbReference>
<dbReference type="PRINTS" id="PR00625">
    <property type="entry name" value="JDOMAIN"/>
</dbReference>
<dbReference type="AlphaFoldDB" id="A0A4Z0GPH3"/>
<gene>
    <name evidence="5" type="ORF">E4665_09695</name>
</gene>
<dbReference type="SUPFAM" id="SSF46565">
    <property type="entry name" value="Chaperone J-domain"/>
    <property type="match status" value="1"/>
</dbReference>
<accession>A0A4Z0GPH3</accession>
<dbReference type="EMBL" id="SRJD01000010">
    <property type="protein sequence ID" value="TGA97936.1"/>
    <property type="molecule type" value="Genomic_DNA"/>
</dbReference>
<comment type="caution">
    <text evidence="5">The sequence shown here is derived from an EMBL/GenBank/DDBJ whole genome shotgun (WGS) entry which is preliminary data.</text>
</comment>
<dbReference type="Pfam" id="PF00226">
    <property type="entry name" value="DnaJ"/>
    <property type="match status" value="1"/>
</dbReference>
<organism evidence="5 6">
    <name type="scientific">Sporolactobacillus shoreae</name>
    <dbReference type="NCBI Taxonomy" id="1465501"/>
    <lineage>
        <taxon>Bacteria</taxon>
        <taxon>Bacillati</taxon>
        <taxon>Bacillota</taxon>
        <taxon>Bacilli</taxon>
        <taxon>Bacillales</taxon>
        <taxon>Sporolactobacillaceae</taxon>
        <taxon>Sporolactobacillus</taxon>
    </lineage>
</organism>
<feature type="transmembrane region" description="Helical" evidence="3">
    <location>
        <begin position="41"/>
        <end position="64"/>
    </location>
</feature>
<name>A0A4Z0GPH3_9BACL</name>
<evidence type="ECO:0000256" key="3">
    <source>
        <dbReference type="SAM" id="Phobius"/>
    </source>
</evidence>
<dbReference type="InterPro" id="IPR007791">
    <property type="entry name" value="DjlA_N"/>
</dbReference>
<evidence type="ECO:0000313" key="5">
    <source>
        <dbReference type="EMBL" id="TGA97936.1"/>
    </source>
</evidence>
<dbReference type="SUPFAM" id="SSF158682">
    <property type="entry name" value="TerB-like"/>
    <property type="match status" value="1"/>
</dbReference>
<feature type="domain" description="J" evidence="4">
    <location>
        <begin position="270"/>
        <end position="334"/>
    </location>
</feature>
<keyword evidence="3" id="KW-0812">Transmembrane</keyword>
<evidence type="ECO:0000313" key="6">
    <source>
        <dbReference type="Proteomes" id="UP000298347"/>
    </source>
</evidence>
<sequence>MAFPENVLKEGACLFLRDILPRLLWGLVSAGVALIKRRNPFLWFIFGFTFVWASLIVIAILPVAGSRRIFPRMRVFNSHTDYHKRVSKTCPYCGSSVVIDDIPGSWICPECGRTFIYSGDGTVHSNSGDYLLPQVEWIVKLFAKLAKRDGVVTENEVRQVDRIIRQAFQPDREQLHQIMEIFNEARYSSETFEEIARNLAGTTGWQRDVLTDTLTALLSVAEADGVLRPEEEALVRRAAEIFGLDGVYETIKAEFFDRTRPEEVHTDLELCYRLLGCRQSDSNDEIKKTYRAQIKENHPDRLISHGASEEAIRQANIKVAEIKSAYDRIMAARG</sequence>
<protein>
    <submittedName>
        <fullName evidence="5">Molecular chaperone DnaJ</fullName>
    </submittedName>
</protein>
<dbReference type="SMART" id="SM00271">
    <property type="entry name" value="DnaJ"/>
    <property type="match status" value="1"/>
</dbReference>
<dbReference type="PROSITE" id="PS50076">
    <property type="entry name" value="DNAJ_2"/>
    <property type="match status" value="1"/>
</dbReference>
<proteinExistence type="predicted"/>
<evidence type="ECO:0000256" key="1">
    <source>
        <dbReference type="ARBA" id="ARBA00022705"/>
    </source>
</evidence>
<dbReference type="Gene3D" id="1.10.3680.10">
    <property type="entry name" value="TerB-like"/>
    <property type="match status" value="1"/>
</dbReference>
<evidence type="ECO:0000259" key="4">
    <source>
        <dbReference type="PROSITE" id="PS50076"/>
    </source>
</evidence>
<dbReference type="Gene3D" id="1.10.287.110">
    <property type="entry name" value="DnaJ domain"/>
    <property type="match status" value="1"/>
</dbReference>
<dbReference type="InterPro" id="IPR036869">
    <property type="entry name" value="J_dom_sf"/>
</dbReference>
<keyword evidence="3" id="KW-0472">Membrane</keyword>
<dbReference type="Pfam" id="PF05099">
    <property type="entry name" value="TerB"/>
    <property type="match status" value="1"/>
</dbReference>
<dbReference type="OrthoDB" id="9779889at2"/>